<evidence type="ECO:0000313" key="4">
    <source>
        <dbReference type="WBParaSite" id="maker-unitig_42697-snap-gene-0.2-mRNA-1"/>
    </source>
</evidence>
<evidence type="ECO:0000313" key="3">
    <source>
        <dbReference type="Proteomes" id="UP000095280"/>
    </source>
</evidence>
<dbReference type="WBParaSite" id="maker-unitig_42697-snap-gene-0.2-mRNA-1">
    <property type="protein sequence ID" value="maker-unitig_42697-snap-gene-0.2-mRNA-1"/>
    <property type="gene ID" value="maker-unitig_42697-snap-gene-0.2"/>
</dbReference>
<evidence type="ECO:0000256" key="2">
    <source>
        <dbReference type="SAM" id="Phobius"/>
    </source>
</evidence>
<keyword evidence="2" id="KW-0472">Membrane</keyword>
<proteinExistence type="predicted"/>
<accession>A0A1I8FPZ1</accession>
<dbReference type="AlphaFoldDB" id="A0A1I8FPZ1"/>
<keyword evidence="3" id="KW-1185">Reference proteome</keyword>
<name>A0A1I8FPZ1_9PLAT</name>
<sequence>MLTPHRVQEPKERWLLCTPPAKPHLGLDVAKTLPLVEFEAPIPLPVVHAGITDDKVLGRASEAARPPAGRPVSAWFNLQLHKDGRHGSRDVAAATKTAGPTHGKPCWRWGLPAGRASWWPCLIAFLLLLLWLAALLVFAAPRLPGARPYMLDERRAAARQPARTWRPREEQFKEYQRPEEGGHLGCAAKTTQELTSSGNDERDMMSVASPRTAPHRRSTRTQEAGAFNAHRAVPAALRFIMQDQLWLLSSFKCSAVAPAVPPQGCTGPAAKQERLSRIINGCLSCVLPAMLQSIFSTDFDWTGLLSFALRGPLGHRFVGTNAGGEGAVTAAGGVSAAAATARLASHELRPAADETERNLRLLWPTVSADATAHSASVAAACAAAAAAAATAHEPA</sequence>
<protein>
    <submittedName>
        <fullName evidence="4">Uncharacterized protein</fullName>
    </submittedName>
</protein>
<keyword evidence="2" id="KW-0812">Transmembrane</keyword>
<feature type="region of interest" description="Disordered" evidence="1">
    <location>
        <begin position="192"/>
        <end position="223"/>
    </location>
</feature>
<reference evidence="4" key="1">
    <citation type="submission" date="2016-11" db="UniProtKB">
        <authorList>
            <consortium name="WormBaseParasite"/>
        </authorList>
    </citation>
    <scope>IDENTIFICATION</scope>
</reference>
<organism evidence="3 4">
    <name type="scientific">Macrostomum lignano</name>
    <dbReference type="NCBI Taxonomy" id="282301"/>
    <lineage>
        <taxon>Eukaryota</taxon>
        <taxon>Metazoa</taxon>
        <taxon>Spiralia</taxon>
        <taxon>Lophotrochozoa</taxon>
        <taxon>Platyhelminthes</taxon>
        <taxon>Rhabditophora</taxon>
        <taxon>Macrostomorpha</taxon>
        <taxon>Macrostomida</taxon>
        <taxon>Macrostomidae</taxon>
        <taxon>Macrostomum</taxon>
    </lineage>
</organism>
<dbReference type="Proteomes" id="UP000095280">
    <property type="component" value="Unplaced"/>
</dbReference>
<evidence type="ECO:0000256" key="1">
    <source>
        <dbReference type="SAM" id="MobiDB-lite"/>
    </source>
</evidence>
<feature type="transmembrane region" description="Helical" evidence="2">
    <location>
        <begin position="117"/>
        <end position="140"/>
    </location>
</feature>
<keyword evidence="2" id="KW-1133">Transmembrane helix</keyword>